<reference evidence="2" key="2">
    <citation type="submission" date="2012-09" db="EMBL/GenBank/DDBJ databases">
        <title>The complete sequence of Psychroflexus torquis an extreme psychrophile from sea-ice that is stimulated by light.</title>
        <authorList>
            <person name="Feng S."/>
            <person name="Powell S.M."/>
            <person name="Bowman J.P."/>
        </authorList>
    </citation>
    <scope>NUCLEOTIDE SEQUENCE [LARGE SCALE GENOMIC DNA]</scope>
    <source>
        <strain evidence="2">ATCC 700755</strain>
    </source>
</reference>
<dbReference type="HOGENOM" id="CLU_1214011_0_0_10"/>
<reference evidence="2" key="1">
    <citation type="submission" date="2006-03" db="EMBL/GenBank/DDBJ databases">
        <authorList>
            <person name="Bowman J."/>
            <person name="Ferriera S."/>
            <person name="Johnson J."/>
            <person name="Kravitz S."/>
            <person name="Halpern A."/>
            <person name="Remington K."/>
            <person name="Beeson K."/>
            <person name="Tran B."/>
            <person name="Rogers Y.-H."/>
            <person name="Friedman R."/>
            <person name="Venter J.C."/>
        </authorList>
    </citation>
    <scope>NUCLEOTIDE SEQUENCE [LARGE SCALE GENOMIC DNA]</scope>
    <source>
        <strain evidence="2">ATCC 700755</strain>
    </source>
</reference>
<evidence type="ECO:0000313" key="3">
    <source>
        <dbReference type="Proteomes" id="UP000008514"/>
    </source>
</evidence>
<protein>
    <submittedName>
        <fullName evidence="2">OmpA domain-containing protein</fullName>
    </submittedName>
</protein>
<accession>K4IFE0</accession>
<dbReference type="AlphaFoldDB" id="K4IFE0"/>
<name>K4IFE0_PSYTT</name>
<feature type="chain" id="PRO_5003877459" evidence="1">
    <location>
        <begin position="19"/>
        <end position="228"/>
    </location>
</feature>
<sequence>MKFFIFTFIFLVFANLSAQRSGQAENWSTSLELGVASSSGTYTSGYSSSALNNFSTSIGLRYLFNSERRLYKPYGIRLKGGFTNLTGDNDSRDFETTVYHITLDGVLNIKDLLKLRSPDWPDGFNLFVNLGVGASHYELWDEARYSDADDGYIFDGDDLVTVNFGTTAEYEISTDFSLHLDLTYSLFTTPDFSTDGNSTVESIGSSRGNFDPRMFRASIGVTYYIPFR</sequence>
<organism evidence="2 3">
    <name type="scientific">Psychroflexus torquis (strain ATCC 700755 / CIP 106069 / ACAM 623)</name>
    <dbReference type="NCBI Taxonomy" id="313595"/>
    <lineage>
        <taxon>Bacteria</taxon>
        <taxon>Pseudomonadati</taxon>
        <taxon>Bacteroidota</taxon>
        <taxon>Flavobacteriia</taxon>
        <taxon>Flavobacteriales</taxon>
        <taxon>Flavobacteriaceae</taxon>
        <taxon>Psychroflexus</taxon>
    </lineage>
</organism>
<dbReference type="KEGG" id="ptq:P700755_001661"/>
<dbReference type="EMBL" id="CP003879">
    <property type="protein sequence ID" value="AFU68518.1"/>
    <property type="molecule type" value="Genomic_DNA"/>
</dbReference>
<dbReference type="Proteomes" id="UP000008514">
    <property type="component" value="Chromosome"/>
</dbReference>
<dbReference type="OrthoDB" id="1425078at2"/>
<dbReference type="eggNOG" id="COG2885">
    <property type="taxonomic scope" value="Bacteria"/>
</dbReference>
<feature type="signal peptide" evidence="1">
    <location>
        <begin position="1"/>
        <end position="18"/>
    </location>
</feature>
<evidence type="ECO:0000256" key="1">
    <source>
        <dbReference type="SAM" id="SignalP"/>
    </source>
</evidence>
<evidence type="ECO:0000313" key="2">
    <source>
        <dbReference type="EMBL" id="AFU68518.1"/>
    </source>
</evidence>
<keyword evidence="1" id="KW-0732">Signal</keyword>
<proteinExistence type="predicted"/>
<gene>
    <name evidence="2" type="ordered locus">P700755_001661</name>
</gene>
<dbReference type="RefSeq" id="WP_015024115.1">
    <property type="nucleotide sequence ID" value="NC_018721.1"/>
</dbReference>
<keyword evidence="3" id="KW-1185">Reference proteome</keyword>